<accession>X1HKW2</accession>
<reference evidence="2" key="1">
    <citation type="journal article" date="2014" name="Front. Microbiol.">
        <title>High frequency of phylogenetically diverse reductive dehalogenase-homologous genes in deep subseafloor sedimentary metagenomes.</title>
        <authorList>
            <person name="Kawai M."/>
            <person name="Futagami T."/>
            <person name="Toyoda A."/>
            <person name="Takaki Y."/>
            <person name="Nishi S."/>
            <person name="Hori S."/>
            <person name="Arai W."/>
            <person name="Tsubouchi T."/>
            <person name="Morono Y."/>
            <person name="Uchiyama I."/>
            <person name="Ito T."/>
            <person name="Fujiyama A."/>
            <person name="Inagaki F."/>
            <person name="Takami H."/>
        </authorList>
    </citation>
    <scope>NUCLEOTIDE SEQUENCE</scope>
    <source>
        <strain evidence="2">Expedition CK06-06</strain>
    </source>
</reference>
<dbReference type="Gene3D" id="1.10.8.730">
    <property type="match status" value="1"/>
</dbReference>
<evidence type="ECO:0000313" key="2">
    <source>
        <dbReference type="EMBL" id="GAH70112.1"/>
    </source>
</evidence>
<dbReference type="SUPFAM" id="SSF52540">
    <property type="entry name" value="P-loop containing nucleoside triphosphate hydrolases"/>
    <property type="match status" value="1"/>
</dbReference>
<gene>
    <name evidence="2" type="ORF">S03H2_45326</name>
</gene>
<sequence length="268" mass="30249">NNSLVIFDRFSLENANSVVFAKSGAGKSYATKLEILRTLMMGTDVIVIDPENEYQNLANAVGGSFFKISLTSPHNINPFDIPIIPEGEEPADVFKSHILNLTGLIKLMVGDISPEEDSLLDRAIIETYAARDITAENFGKIKELNPPLLEDLQTVLQNTEGGKGIAQRLEKYVRGSYAGFTNNPTDVDVSNRFIIFSIRDLEEELRPIAMYIVLNFVWTLVRSELKRRLLIVDEAWWMMKYKDSASFLFGLVKRARKYYLGVTTITQD</sequence>
<feature type="non-terminal residue" evidence="2">
    <location>
        <position position="1"/>
    </location>
</feature>
<dbReference type="Gene3D" id="6.10.140.2170">
    <property type="match status" value="1"/>
</dbReference>
<comment type="caution">
    <text evidence="2">The sequence shown here is derived from an EMBL/GenBank/DDBJ whole genome shotgun (WGS) entry which is preliminary data.</text>
</comment>
<dbReference type="InterPro" id="IPR027417">
    <property type="entry name" value="P-loop_NTPase"/>
</dbReference>
<dbReference type="AlphaFoldDB" id="X1HKW2"/>
<name>X1HKW2_9ZZZZ</name>
<dbReference type="InterPro" id="IPR051162">
    <property type="entry name" value="T4SS_component"/>
</dbReference>
<organism evidence="2">
    <name type="scientific">marine sediment metagenome</name>
    <dbReference type="NCBI Taxonomy" id="412755"/>
    <lineage>
        <taxon>unclassified sequences</taxon>
        <taxon>metagenomes</taxon>
        <taxon>ecological metagenomes</taxon>
    </lineage>
</organism>
<dbReference type="Gene3D" id="3.40.50.300">
    <property type="entry name" value="P-loop containing nucleotide triphosphate hydrolases"/>
    <property type="match status" value="1"/>
</dbReference>
<feature type="non-terminal residue" evidence="2">
    <location>
        <position position="268"/>
    </location>
</feature>
<dbReference type="InterPro" id="IPR043964">
    <property type="entry name" value="P-loop_TraG"/>
</dbReference>
<protein>
    <recommendedName>
        <fullName evidence="1">TraG P-loop domain-containing protein</fullName>
    </recommendedName>
</protein>
<dbReference type="PANTHER" id="PTHR30121:SF6">
    <property type="entry name" value="SLR6007 PROTEIN"/>
    <property type="match status" value="1"/>
</dbReference>
<evidence type="ECO:0000259" key="1">
    <source>
        <dbReference type="Pfam" id="PF19044"/>
    </source>
</evidence>
<dbReference type="EMBL" id="BARU01028395">
    <property type="protein sequence ID" value="GAH70112.1"/>
    <property type="molecule type" value="Genomic_DNA"/>
</dbReference>
<dbReference type="PANTHER" id="PTHR30121">
    <property type="entry name" value="UNCHARACTERIZED PROTEIN YJGR-RELATED"/>
    <property type="match status" value="1"/>
</dbReference>
<proteinExistence type="predicted"/>
<dbReference type="Pfam" id="PF19044">
    <property type="entry name" value="P-loop_TraG"/>
    <property type="match status" value="1"/>
</dbReference>
<feature type="domain" description="TraG P-loop" evidence="1">
    <location>
        <begin position="12"/>
        <end position="268"/>
    </location>
</feature>